<dbReference type="NCBIfam" id="TIGR00696">
    <property type="entry name" value="wecG_tagA_cpsF"/>
    <property type="match status" value="1"/>
</dbReference>
<comment type="function">
    <text evidence="5">Catalyzes the conversion of GlcNAc-PP-undecaprenol into ManNAc-GlcNAc-PP-undecaprenol, the first committed lipid intermediate in the de novo synthesis of teichoic acid.</text>
</comment>
<evidence type="ECO:0000256" key="5">
    <source>
        <dbReference type="HAMAP-Rule" id="MF_02070"/>
    </source>
</evidence>
<accession>S0JB93</accession>
<comment type="catalytic activity">
    <reaction evidence="5">
        <text>UDP-N-acetyl-alpha-D-mannosamine + N-acetyl-alpha-D-glucosaminyl-di-trans,octa-cis-undecaprenyl diphosphate = N-acetyl-beta-D-mannosaminyl-(1-&gt;4)-N-acetyl-alpha-D-glucosaminyl di-trans,octa-cis-undecaprenyl diphosphate + UDP + H(+)</text>
        <dbReference type="Rhea" id="RHEA:16053"/>
        <dbReference type="ChEBI" id="CHEBI:15378"/>
        <dbReference type="ChEBI" id="CHEBI:58223"/>
        <dbReference type="ChEBI" id="CHEBI:62959"/>
        <dbReference type="ChEBI" id="CHEBI:68623"/>
        <dbReference type="ChEBI" id="CHEBI:132210"/>
        <dbReference type="EC" id="2.4.1.187"/>
    </reaction>
</comment>
<comment type="pathway">
    <text evidence="5">Cell wall biogenesis; teichoic acid biosynthesis.</text>
</comment>
<evidence type="ECO:0000256" key="4">
    <source>
        <dbReference type="ARBA" id="ARBA00023316"/>
    </source>
</evidence>
<dbReference type="UniPathway" id="UPA00632"/>
<keyword evidence="1 5" id="KW-0328">Glycosyltransferase</keyword>
<dbReference type="GO" id="GO:0071555">
    <property type="term" value="P:cell wall organization"/>
    <property type="evidence" value="ECO:0007669"/>
    <property type="project" value="UniProtKB-KW"/>
</dbReference>
<protein>
    <recommendedName>
        <fullName evidence="5">N-acetylglucosaminyldiphosphoundecaprenol N-acetyl-beta-D-mannosaminyltransferase</fullName>
        <ecNumber evidence="5">2.4.1.187</ecNumber>
    </recommendedName>
    <alternativeName>
        <fullName evidence="5">N-acetylmannosaminyltransferase</fullName>
    </alternativeName>
    <alternativeName>
        <fullName evidence="5">UDP-N-acetylmannosamine transferase</fullName>
    </alternativeName>
    <alternativeName>
        <fullName evidence="5">UDP-N-acetylmannosamine:N-acetylglucosaminyl pyrophosphorylundecaprenol N-acetylmannosaminyltransferase</fullName>
    </alternativeName>
</protein>
<dbReference type="GO" id="GO:0047244">
    <property type="term" value="F:N-acetylglucosaminyldiphosphoundecaprenol N-acetyl-beta-D-mannosaminyltransferase activity"/>
    <property type="evidence" value="ECO:0007669"/>
    <property type="project" value="UniProtKB-UniRule"/>
</dbReference>
<dbReference type="PANTHER" id="PTHR34136:SF1">
    <property type="entry name" value="UDP-N-ACETYL-D-MANNOSAMINURONIC ACID TRANSFERASE"/>
    <property type="match status" value="1"/>
</dbReference>
<dbReference type="HAMAP" id="MF_02070">
    <property type="entry name" value="TagA_TarA"/>
    <property type="match status" value="1"/>
</dbReference>
<keyword evidence="3 5" id="KW-0777">Teichoic acid biosynthesis</keyword>
<evidence type="ECO:0000256" key="1">
    <source>
        <dbReference type="ARBA" id="ARBA00022676"/>
    </source>
</evidence>
<sequence>MGIPVDRITYADILEDVPNYCKSGEKMTVISVNPQIVVEGQNYPEIIKFIENSTHRIPDGIGIVMVSKILGGKIRERVAGFDLMVKFLEYANEHHQRVFFYGAKPDVLNDAIKNIRKEYPHLIVTGKIDGYTKLTEEQIIEKINAAQTDFLFVALGFPKQEQWLSKNVEKVQANVFQDVGGSFDVLSGHVKRAPQIFIDYHLEWLYRSLSNPKRIGRIFQLPLFVVKSLWWQVKK</sequence>
<dbReference type="EC" id="2.4.1.187" evidence="5"/>
<keyword evidence="7" id="KW-1185">Reference proteome</keyword>
<comment type="caution">
    <text evidence="6">The sequence shown here is derived from an EMBL/GenBank/DDBJ whole genome shotgun (WGS) entry which is preliminary data.</text>
</comment>
<dbReference type="EMBL" id="AHYT01000003">
    <property type="protein sequence ID" value="EOT29627.1"/>
    <property type="molecule type" value="Genomic_DNA"/>
</dbReference>
<evidence type="ECO:0000313" key="6">
    <source>
        <dbReference type="EMBL" id="EOT29627.1"/>
    </source>
</evidence>
<dbReference type="eggNOG" id="COG1922">
    <property type="taxonomic scope" value="Bacteria"/>
</dbReference>
<dbReference type="Pfam" id="PF03808">
    <property type="entry name" value="Glyco_tran_WecG"/>
    <property type="match status" value="1"/>
</dbReference>
<dbReference type="InterPro" id="IPR004629">
    <property type="entry name" value="WecG_TagA_CpsF"/>
</dbReference>
<evidence type="ECO:0000256" key="2">
    <source>
        <dbReference type="ARBA" id="ARBA00022679"/>
    </source>
</evidence>
<dbReference type="AlphaFoldDB" id="S0JB93"/>
<proteinExistence type="inferred from homology"/>
<evidence type="ECO:0000256" key="3">
    <source>
        <dbReference type="ARBA" id="ARBA00022944"/>
    </source>
</evidence>
<dbReference type="GO" id="GO:0019350">
    <property type="term" value="P:teichoic acid biosynthetic process"/>
    <property type="evidence" value="ECO:0007669"/>
    <property type="project" value="UniProtKB-UniRule"/>
</dbReference>
<keyword evidence="4 5" id="KW-0961">Cell wall biogenesis/degradation</keyword>
<organism evidence="6 7">
    <name type="scientific">Enterococcus saccharolyticus subsp. saccharolyticus ATCC 43076</name>
    <dbReference type="NCBI Taxonomy" id="1139996"/>
    <lineage>
        <taxon>Bacteria</taxon>
        <taxon>Bacillati</taxon>
        <taxon>Bacillota</taxon>
        <taxon>Bacilli</taxon>
        <taxon>Lactobacillales</taxon>
        <taxon>Enterococcaceae</taxon>
        <taxon>Enterococcus</taxon>
    </lineage>
</organism>
<name>S0JB93_9ENTE</name>
<dbReference type="OrthoDB" id="9771846at2"/>
<dbReference type="PATRIC" id="fig|1139996.3.peg.925"/>
<reference evidence="6 7" key="1">
    <citation type="submission" date="2013-03" db="EMBL/GenBank/DDBJ databases">
        <title>The Genome Sequence of Enterococcus saccharolyticus ATCC_43076 (Illumina only assembly).</title>
        <authorList>
            <consortium name="The Broad Institute Genomics Platform"/>
            <consortium name="The Broad Institute Genome Sequencing Center for Infectious Disease"/>
            <person name="Earl A."/>
            <person name="Russ C."/>
            <person name="Gilmore M."/>
            <person name="Surin D."/>
            <person name="Walker B."/>
            <person name="Young S."/>
            <person name="Zeng Q."/>
            <person name="Gargeya S."/>
            <person name="Fitzgerald M."/>
            <person name="Haas B."/>
            <person name="Abouelleil A."/>
            <person name="Allen A.W."/>
            <person name="Alvarado L."/>
            <person name="Arachchi H.M."/>
            <person name="Berlin A.M."/>
            <person name="Chapman S.B."/>
            <person name="Gainer-Dewar J."/>
            <person name="Goldberg J."/>
            <person name="Griggs A."/>
            <person name="Gujja S."/>
            <person name="Hansen M."/>
            <person name="Howarth C."/>
            <person name="Imamovic A."/>
            <person name="Ireland A."/>
            <person name="Larimer J."/>
            <person name="McCowan C."/>
            <person name="Murphy C."/>
            <person name="Pearson M."/>
            <person name="Poon T.W."/>
            <person name="Priest M."/>
            <person name="Roberts A."/>
            <person name="Saif S."/>
            <person name="Shea T."/>
            <person name="Sisk P."/>
            <person name="Sykes S."/>
            <person name="Wortman J."/>
            <person name="Nusbaum C."/>
            <person name="Birren B."/>
        </authorList>
    </citation>
    <scope>NUCLEOTIDE SEQUENCE [LARGE SCALE GENOMIC DNA]</scope>
    <source>
        <strain evidence="6 7">ATCC 43076</strain>
    </source>
</reference>
<dbReference type="PANTHER" id="PTHR34136">
    <property type="match status" value="1"/>
</dbReference>
<comment type="similarity">
    <text evidence="5">Belongs to the glycosyltransferase 26 family. TagA/TarA subfamily.</text>
</comment>
<dbReference type="STRING" id="41997.RV16_GL001214"/>
<dbReference type="Proteomes" id="UP000014136">
    <property type="component" value="Unassembled WGS sequence"/>
</dbReference>
<keyword evidence="2 5" id="KW-0808">Transferase</keyword>
<evidence type="ECO:0000313" key="7">
    <source>
        <dbReference type="Proteomes" id="UP000014136"/>
    </source>
</evidence>
<dbReference type="CDD" id="cd06533">
    <property type="entry name" value="Glyco_transf_WecG_TagA"/>
    <property type="match status" value="1"/>
</dbReference>
<gene>
    <name evidence="6" type="ORF">OMQ_00939</name>
</gene>
<dbReference type="InterPro" id="IPR034714">
    <property type="entry name" value="TagA_TarA"/>
</dbReference>
<dbReference type="HOGENOM" id="CLU_063203_3_1_9"/>